<dbReference type="NCBIfam" id="TIGR01509">
    <property type="entry name" value="HAD-SF-IA-v3"/>
    <property type="match status" value="1"/>
</dbReference>
<feature type="non-terminal residue" evidence="1">
    <location>
        <position position="199"/>
    </location>
</feature>
<protein>
    <submittedName>
        <fullName evidence="1">HAD-like protein</fullName>
    </submittedName>
</protein>
<organism evidence="1 2">
    <name type="scientific">Fragilariopsis cylindrus CCMP1102</name>
    <dbReference type="NCBI Taxonomy" id="635003"/>
    <lineage>
        <taxon>Eukaryota</taxon>
        <taxon>Sar</taxon>
        <taxon>Stramenopiles</taxon>
        <taxon>Ochrophyta</taxon>
        <taxon>Bacillariophyta</taxon>
        <taxon>Bacillariophyceae</taxon>
        <taxon>Bacillariophycidae</taxon>
        <taxon>Bacillariales</taxon>
        <taxon>Bacillariaceae</taxon>
        <taxon>Fragilariopsis</taxon>
    </lineage>
</organism>
<dbReference type="InParanoid" id="A0A1E7FAQ9"/>
<evidence type="ECO:0000313" key="1">
    <source>
        <dbReference type="EMBL" id="OEU15272.1"/>
    </source>
</evidence>
<feature type="non-terminal residue" evidence="1">
    <location>
        <position position="1"/>
    </location>
</feature>
<name>A0A1E7FAQ9_9STRA</name>
<keyword evidence="2" id="KW-1185">Reference proteome</keyword>
<sequence>LFDLDGTLYDHACGYEEEIHSNIFKFMVEMSGGKFNTITTVDEAQRVWQPMFDKYNLTKRALIGEGYVFDSKYYDTFVRRGADKYFVKDDQLREFLESFPSEMKKVVFTNAPESSANEILNLLGVDDLFDHVLGTDFLDYGSICKPDPKAFTKVMNYLNVSPSEYHRVCYFEDSFKNLKAGKNLGFRTVFITSETLENE</sequence>
<dbReference type="PANTHER" id="PTHR12725">
    <property type="entry name" value="HALOACID DEHALOGENASE-LIKE HYDROLASE"/>
    <property type="match status" value="1"/>
</dbReference>
<dbReference type="KEGG" id="fcy:FRACYDRAFT_160843"/>
<dbReference type="InterPro" id="IPR023214">
    <property type="entry name" value="HAD_sf"/>
</dbReference>
<proteinExistence type="predicted"/>
<evidence type="ECO:0000313" key="2">
    <source>
        <dbReference type="Proteomes" id="UP000095751"/>
    </source>
</evidence>
<accession>A0A1E7FAQ9</accession>
<dbReference type="Proteomes" id="UP000095751">
    <property type="component" value="Unassembled WGS sequence"/>
</dbReference>
<dbReference type="SFLD" id="SFLDG01129">
    <property type="entry name" value="C1.5:_HAD__Beta-PGM__Phosphata"/>
    <property type="match status" value="1"/>
</dbReference>
<dbReference type="SUPFAM" id="SSF56784">
    <property type="entry name" value="HAD-like"/>
    <property type="match status" value="1"/>
</dbReference>
<dbReference type="InterPro" id="IPR036412">
    <property type="entry name" value="HAD-like_sf"/>
</dbReference>
<gene>
    <name evidence="1" type="ORF">FRACYDRAFT_160843</name>
</gene>
<reference evidence="1 2" key="1">
    <citation type="submission" date="2016-09" db="EMBL/GenBank/DDBJ databases">
        <title>Extensive genetic diversity and differential bi-allelic expression allows diatom success in the polar Southern Ocean.</title>
        <authorList>
            <consortium name="DOE Joint Genome Institute"/>
            <person name="Mock T."/>
            <person name="Otillar R.P."/>
            <person name="Strauss J."/>
            <person name="Dupont C."/>
            <person name="Frickenhaus S."/>
            <person name="Maumus F."/>
            <person name="Mcmullan M."/>
            <person name="Sanges R."/>
            <person name="Schmutz J."/>
            <person name="Toseland A."/>
            <person name="Valas R."/>
            <person name="Veluchamy A."/>
            <person name="Ward B.J."/>
            <person name="Allen A."/>
            <person name="Barry K."/>
            <person name="Falciatore A."/>
            <person name="Ferrante M."/>
            <person name="Fortunato A.E."/>
            <person name="Gloeckner G."/>
            <person name="Gruber A."/>
            <person name="Hipkin R."/>
            <person name="Janech M."/>
            <person name="Kroth P."/>
            <person name="Leese F."/>
            <person name="Lindquist E."/>
            <person name="Lyon B.R."/>
            <person name="Martin J."/>
            <person name="Mayer C."/>
            <person name="Parker M."/>
            <person name="Quesneville H."/>
            <person name="Raymond J."/>
            <person name="Uhlig C."/>
            <person name="Valentin K.U."/>
            <person name="Worden A.Z."/>
            <person name="Armbrust E.V."/>
            <person name="Bowler C."/>
            <person name="Green B."/>
            <person name="Moulton V."/>
            <person name="Van Oosterhout C."/>
            <person name="Grigoriev I."/>
        </authorList>
    </citation>
    <scope>NUCLEOTIDE SEQUENCE [LARGE SCALE GENOMIC DNA]</scope>
    <source>
        <strain evidence="1 2">CCMP1102</strain>
    </source>
</reference>
<dbReference type="Gene3D" id="3.40.50.1000">
    <property type="entry name" value="HAD superfamily/HAD-like"/>
    <property type="match status" value="1"/>
</dbReference>
<dbReference type="AlphaFoldDB" id="A0A1E7FAQ9"/>
<dbReference type="PANTHER" id="PTHR12725:SF117">
    <property type="entry name" value="HALOACID DEHALOGENASE-LIKE HYDROLASE"/>
    <property type="match status" value="1"/>
</dbReference>
<dbReference type="EMBL" id="KV784359">
    <property type="protein sequence ID" value="OEU15272.1"/>
    <property type="molecule type" value="Genomic_DNA"/>
</dbReference>
<dbReference type="SFLD" id="SFLDS00003">
    <property type="entry name" value="Haloacid_Dehalogenase"/>
    <property type="match status" value="1"/>
</dbReference>
<dbReference type="InterPro" id="IPR006439">
    <property type="entry name" value="HAD-SF_hydro_IA"/>
</dbReference>
<dbReference type="Pfam" id="PF00702">
    <property type="entry name" value="Hydrolase"/>
    <property type="match status" value="1"/>
</dbReference>
<dbReference type="OrthoDB" id="1065058at2759"/>